<reference evidence="1" key="1">
    <citation type="submission" date="2020-08" db="EMBL/GenBank/DDBJ databases">
        <title>Multicomponent nature underlies the extraordinary mechanical properties of spider dragline silk.</title>
        <authorList>
            <person name="Kono N."/>
            <person name="Nakamura H."/>
            <person name="Mori M."/>
            <person name="Yoshida Y."/>
            <person name="Ohtoshi R."/>
            <person name="Malay A.D."/>
            <person name="Moran D.A.P."/>
            <person name="Tomita M."/>
            <person name="Numata K."/>
            <person name="Arakawa K."/>
        </authorList>
    </citation>
    <scope>NUCLEOTIDE SEQUENCE</scope>
</reference>
<proteinExistence type="predicted"/>
<dbReference type="OrthoDB" id="6424749at2759"/>
<comment type="caution">
    <text evidence="1">The sequence shown here is derived from an EMBL/GenBank/DDBJ whole genome shotgun (WGS) entry which is preliminary data.</text>
</comment>
<sequence length="78" mass="8516">MQQAFSWCTLGNTKYVTVTATSQCGLRGNDTADFAAKKGTAILQKSCSHLSLHSAKWEIKRIFKPSFHHATSVAADKS</sequence>
<name>A0A8X6IFA0_NEPPI</name>
<evidence type="ECO:0000313" key="1">
    <source>
        <dbReference type="EMBL" id="GFS40693.1"/>
    </source>
</evidence>
<evidence type="ECO:0008006" key="3">
    <source>
        <dbReference type="Google" id="ProtNLM"/>
    </source>
</evidence>
<protein>
    <recommendedName>
        <fullName evidence="3">RNase H type-1 domain-containing protein</fullName>
    </recommendedName>
</protein>
<keyword evidence="2" id="KW-1185">Reference proteome</keyword>
<organism evidence="1 2">
    <name type="scientific">Nephila pilipes</name>
    <name type="common">Giant wood spider</name>
    <name type="synonym">Nephila maculata</name>
    <dbReference type="NCBI Taxonomy" id="299642"/>
    <lineage>
        <taxon>Eukaryota</taxon>
        <taxon>Metazoa</taxon>
        <taxon>Ecdysozoa</taxon>
        <taxon>Arthropoda</taxon>
        <taxon>Chelicerata</taxon>
        <taxon>Arachnida</taxon>
        <taxon>Araneae</taxon>
        <taxon>Araneomorphae</taxon>
        <taxon>Entelegynae</taxon>
        <taxon>Araneoidea</taxon>
        <taxon>Nephilidae</taxon>
        <taxon>Nephila</taxon>
    </lineage>
</organism>
<dbReference type="Proteomes" id="UP000887013">
    <property type="component" value="Unassembled WGS sequence"/>
</dbReference>
<dbReference type="EMBL" id="BMAW01043706">
    <property type="protein sequence ID" value="GFS40693.1"/>
    <property type="molecule type" value="Genomic_DNA"/>
</dbReference>
<evidence type="ECO:0000313" key="2">
    <source>
        <dbReference type="Proteomes" id="UP000887013"/>
    </source>
</evidence>
<accession>A0A8X6IFA0</accession>
<dbReference type="AlphaFoldDB" id="A0A8X6IFA0"/>
<gene>
    <name evidence="1" type="ORF">NPIL_652471</name>
</gene>